<evidence type="ECO:0000256" key="5">
    <source>
        <dbReference type="ARBA" id="ARBA00023136"/>
    </source>
</evidence>
<name>A0A9X1AI15_9SPHN</name>
<feature type="transmembrane region" description="Helical" evidence="6">
    <location>
        <begin position="31"/>
        <end position="51"/>
    </location>
</feature>
<feature type="transmembrane region" description="Helical" evidence="6">
    <location>
        <begin position="57"/>
        <end position="75"/>
    </location>
</feature>
<dbReference type="EMBL" id="JAHGAW010000001">
    <property type="protein sequence ID" value="MBT2185457.1"/>
    <property type="molecule type" value="Genomic_DNA"/>
</dbReference>
<comment type="caution">
    <text evidence="7">The sequence shown here is derived from an EMBL/GenBank/DDBJ whole genome shotgun (WGS) entry which is preliminary data.</text>
</comment>
<evidence type="ECO:0000256" key="2">
    <source>
        <dbReference type="ARBA" id="ARBA00009773"/>
    </source>
</evidence>
<feature type="transmembrane region" description="Helical" evidence="6">
    <location>
        <begin position="180"/>
        <end position="199"/>
    </location>
</feature>
<keyword evidence="4 6" id="KW-1133">Transmembrane helix</keyword>
<feature type="transmembrane region" description="Helical" evidence="6">
    <location>
        <begin position="232"/>
        <end position="254"/>
    </location>
</feature>
<dbReference type="Proteomes" id="UP001138757">
    <property type="component" value="Unassembled WGS sequence"/>
</dbReference>
<keyword evidence="5 6" id="KW-0472">Membrane</keyword>
<evidence type="ECO:0000313" key="8">
    <source>
        <dbReference type="Proteomes" id="UP001138757"/>
    </source>
</evidence>
<dbReference type="PANTHER" id="PTHR21716:SF16">
    <property type="entry name" value="BLL1467 PROTEIN"/>
    <property type="match status" value="1"/>
</dbReference>
<dbReference type="InterPro" id="IPR002549">
    <property type="entry name" value="AI-2E-like"/>
</dbReference>
<feature type="transmembrane region" description="Helical" evidence="6">
    <location>
        <begin position="341"/>
        <end position="365"/>
    </location>
</feature>
<feature type="transmembrane region" description="Helical" evidence="6">
    <location>
        <begin position="87"/>
        <end position="109"/>
    </location>
</feature>
<keyword evidence="8" id="KW-1185">Reference proteome</keyword>
<dbReference type="GO" id="GO:0016020">
    <property type="term" value="C:membrane"/>
    <property type="evidence" value="ECO:0007669"/>
    <property type="project" value="UniProtKB-SubCell"/>
</dbReference>
<proteinExistence type="inferred from homology"/>
<evidence type="ECO:0000256" key="1">
    <source>
        <dbReference type="ARBA" id="ARBA00004141"/>
    </source>
</evidence>
<feature type="transmembrane region" description="Helical" evidence="6">
    <location>
        <begin position="260"/>
        <end position="286"/>
    </location>
</feature>
<reference evidence="7" key="1">
    <citation type="submission" date="2021-05" db="EMBL/GenBank/DDBJ databases">
        <title>Genome of Sphingobium sp. strain.</title>
        <authorList>
            <person name="Fan R."/>
        </authorList>
    </citation>
    <scope>NUCLEOTIDE SEQUENCE</scope>
    <source>
        <strain evidence="7">H33</strain>
    </source>
</reference>
<feature type="transmembrane region" description="Helical" evidence="6">
    <location>
        <begin position="298"/>
        <end position="321"/>
    </location>
</feature>
<comment type="similarity">
    <text evidence="2">Belongs to the autoinducer-2 exporter (AI-2E) (TC 2.A.86) family.</text>
</comment>
<evidence type="ECO:0000256" key="3">
    <source>
        <dbReference type="ARBA" id="ARBA00022692"/>
    </source>
</evidence>
<dbReference type="PANTHER" id="PTHR21716">
    <property type="entry name" value="TRANSMEMBRANE PROTEIN"/>
    <property type="match status" value="1"/>
</dbReference>
<evidence type="ECO:0000256" key="4">
    <source>
        <dbReference type="ARBA" id="ARBA00022989"/>
    </source>
</evidence>
<accession>A0A9X1AI15</accession>
<dbReference type="Pfam" id="PF01594">
    <property type="entry name" value="AI-2E_transport"/>
    <property type="match status" value="1"/>
</dbReference>
<sequence length="393" mass="42729">MSLRDLYHTDRESKPSEQAAFNRDAWERNRLAASIALFGGAGFVLALPFALRAGAEFFLPLTAALVIAICLVPFLEWLERRRIPSPLAALIALASFLFVANTALVLIVVPATDWITLLPERISQIKITLAPVIDLYTQAQGFIDGLLRMVTETKSLGNEGGDFARPGSILQMLTSSAPSVVINVVFGLLVIFFFLSGWTRLRRRTIRGRGSFTGALTIARVIQNVVDATSRYVLTITLINLLLGLTIAVMLSLMGMPTPFMWGGFVALLNFIPYFGPIVAAILLGLGGLMTFTTVGWAMLPSIIMICFHLVEANIITPLVLGERLKMSPLMILVSLAFWTWVWGTAGALLAVPLLIIIQTVLAAAGKPDIAGFLFEAGTLTSTLHDPPQDYDN</sequence>
<keyword evidence="3 6" id="KW-0812">Transmembrane</keyword>
<dbReference type="GO" id="GO:0055085">
    <property type="term" value="P:transmembrane transport"/>
    <property type="evidence" value="ECO:0007669"/>
    <property type="project" value="TreeGrafter"/>
</dbReference>
<organism evidence="7 8">
    <name type="scientific">Sphingobium nicotianae</name>
    <dbReference type="NCBI Taxonomy" id="2782607"/>
    <lineage>
        <taxon>Bacteria</taxon>
        <taxon>Pseudomonadati</taxon>
        <taxon>Pseudomonadota</taxon>
        <taxon>Alphaproteobacteria</taxon>
        <taxon>Sphingomonadales</taxon>
        <taxon>Sphingomonadaceae</taxon>
        <taxon>Sphingobium</taxon>
    </lineage>
</organism>
<protein>
    <submittedName>
        <fullName evidence="7">AI-2E family transporter</fullName>
    </submittedName>
</protein>
<gene>
    <name evidence="7" type="ORF">KK488_00665</name>
</gene>
<evidence type="ECO:0000256" key="6">
    <source>
        <dbReference type="SAM" id="Phobius"/>
    </source>
</evidence>
<dbReference type="RefSeq" id="WP_214621210.1">
    <property type="nucleotide sequence ID" value="NZ_JAHGAW010000001.1"/>
</dbReference>
<comment type="subcellular location">
    <subcellularLocation>
        <location evidence="1">Membrane</location>
        <topology evidence="1">Multi-pass membrane protein</topology>
    </subcellularLocation>
</comment>
<dbReference type="AlphaFoldDB" id="A0A9X1AI15"/>
<evidence type="ECO:0000313" key="7">
    <source>
        <dbReference type="EMBL" id="MBT2185457.1"/>
    </source>
</evidence>